<reference evidence="2 3" key="1">
    <citation type="journal article" date="2017" name="Nat. Commun.">
        <title>Genome assembly with in vitro proximity ligation data and whole-genome triplication in lettuce.</title>
        <authorList>
            <person name="Reyes-Chin-Wo S."/>
            <person name="Wang Z."/>
            <person name="Yang X."/>
            <person name="Kozik A."/>
            <person name="Arikit S."/>
            <person name="Song C."/>
            <person name="Xia L."/>
            <person name="Froenicke L."/>
            <person name="Lavelle D.O."/>
            <person name="Truco M.J."/>
            <person name="Xia R."/>
            <person name="Zhu S."/>
            <person name="Xu C."/>
            <person name="Xu H."/>
            <person name="Xu X."/>
            <person name="Cox K."/>
            <person name="Korf I."/>
            <person name="Meyers B.C."/>
            <person name="Michelmore R.W."/>
        </authorList>
    </citation>
    <scope>NUCLEOTIDE SEQUENCE [LARGE SCALE GENOMIC DNA]</scope>
    <source>
        <strain evidence="3">cv. Salinas</strain>
        <tissue evidence="2">Seedlings</tissue>
    </source>
</reference>
<dbReference type="Pfam" id="PF13966">
    <property type="entry name" value="zf-RVT"/>
    <property type="match status" value="1"/>
</dbReference>
<evidence type="ECO:0000259" key="1">
    <source>
        <dbReference type="Pfam" id="PF13966"/>
    </source>
</evidence>
<keyword evidence="3" id="KW-1185">Reference proteome</keyword>
<accession>A0A9R1WZD8</accession>
<protein>
    <recommendedName>
        <fullName evidence="1">Reverse transcriptase zinc-binding domain-containing protein</fullName>
    </recommendedName>
</protein>
<evidence type="ECO:0000313" key="3">
    <source>
        <dbReference type="Proteomes" id="UP000235145"/>
    </source>
</evidence>
<dbReference type="AlphaFoldDB" id="A0A9R1WZD8"/>
<dbReference type="EMBL" id="NBSK02000008">
    <property type="protein sequence ID" value="KAJ0192384.1"/>
    <property type="molecule type" value="Genomic_DNA"/>
</dbReference>
<feature type="domain" description="Reverse transcriptase zinc-binding" evidence="1">
    <location>
        <begin position="300"/>
        <end position="383"/>
    </location>
</feature>
<dbReference type="PANTHER" id="PTHR33116">
    <property type="entry name" value="REVERSE TRANSCRIPTASE ZINC-BINDING DOMAIN-CONTAINING PROTEIN-RELATED-RELATED"/>
    <property type="match status" value="1"/>
</dbReference>
<proteinExistence type="predicted"/>
<evidence type="ECO:0000313" key="2">
    <source>
        <dbReference type="EMBL" id="KAJ0192384.1"/>
    </source>
</evidence>
<dbReference type="PANTHER" id="PTHR33116:SF79">
    <property type="entry name" value="REVERSE TRANSCRIPTASE DOMAIN, ZINC FINGER, CCHC-TYPE-RELATED"/>
    <property type="match status" value="1"/>
</dbReference>
<name>A0A9R1WZD8_LACSA</name>
<comment type="caution">
    <text evidence="2">The sequence shown here is derived from an EMBL/GenBank/DDBJ whole genome shotgun (WGS) entry which is preliminary data.</text>
</comment>
<dbReference type="Proteomes" id="UP000235145">
    <property type="component" value="Unassembled WGS sequence"/>
</dbReference>
<organism evidence="2 3">
    <name type="scientific">Lactuca sativa</name>
    <name type="common">Garden lettuce</name>
    <dbReference type="NCBI Taxonomy" id="4236"/>
    <lineage>
        <taxon>Eukaryota</taxon>
        <taxon>Viridiplantae</taxon>
        <taxon>Streptophyta</taxon>
        <taxon>Embryophyta</taxon>
        <taxon>Tracheophyta</taxon>
        <taxon>Spermatophyta</taxon>
        <taxon>Magnoliopsida</taxon>
        <taxon>eudicotyledons</taxon>
        <taxon>Gunneridae</taxon>
        <taxon>Pentapetalae</taxon>
        <taxon>asterids</taxon>
        <taxon>campanulids</taxon>
        <taxon>Asterales</taxon>
        <taxon>Asteraceae</taxon>
        <taxon>Cichorioideae</taxon>
        <taxon>Cichorieae</taxon>
        <taxon>Lactucinae</taxon>
        <taxon>Lactuca</taxon>
    </lineage>
</organism>
<dbReference type="InterPro" id="IPR026960">
    <property type="entry name" value="RVT-Znf"/>
</dbReference>
<sequence>MEGLNVMMKAANEKGIFDGVHIPNTNISLSHLFYADDALFIGDWSKKNVYNLSRILRCFYVVSGLKVNFNKSRVFGIGVDFEEVCEWAGPLGCAPSSLPFTYLGVPVGENMNKKKAWKPIVDKFRSKLSMWKAKTLSLSGRMTLAKAVLGNLPTFYLSLFSAPIRIIEELENIQRQFIWRGDAEKATVHWVAWEKLKAPKQVGGAGLGSLRNLNLALLAKWWWKFKTRPDSFWARIVMGFHNPANRPWFCFAKHNRGGVWSCIDKAKNGLWKLNIDVKEIMNTNDGGLSWRSDFVVDGVFSVARLRNRLDRASHLICDGDFWWLNSVPKKVVNFIWRAKQGRIPSAEALRKRNIQVPSTMCGICEHVEESMDHILTSCSLARNVITMVLKWCNVLPQFFSGVNEVLDFARNWGHCPKKKELLTCIIYGTLWSLWKARNDRIFKEESSKPAKILDYIKTSIFTWRKYRSSSGDIVDWDKWCCAPLNCT</sequence>
<gene>
    <name evidence="2" type="ORF">LSAT_V11C800403920</name>
</gene>